<evidence type="ECO:0000256" key="1">
    <source>
        <dbReference type="SAM" id="MobiDB-lite"/>
    </source>
</evidence>
<protein>
    <submittedName>
        <fullName evidence="2">Uncharacterized protein</fullName>
    </submittedName>
</protein>
<gene>
    <name evidence="2" type="primary">ORF188330</name>
</gene>
<feature type="region of interest" description="Disordered" evidence="1">
    <location>
        <begin position="72"/>
        <end position="146"/>
    </location>
</feature>
<feature type="non-terminal residue" evidence="2">
    <location>
        <position position="174"/>
    </location>
</feature>
<accession>A0A0B7BGK9</accession>
<name>A0A0B7BGK9_9EUPU</name>
<feature type="compositionally biased region" description="Basic and acidic residues" evidence="1">
    <location>
        <begin position="94"/>
        <end position="134"/>
    </location>
</feature>
<dbReference type="EMBL" id="HACG01045589">
    <property type="protein sequence ID" value="CEK92454.1"/>
    <property type="molecule type" value="Transcribed_RNA"/>
</dbReference>
<proteinExistence type="predicted"/>
<organism evidence="2">
    <name type="scientific">Arion vulgaris</name>
    <dbReference type="NCBI Taxonomy" id="1028688"/>
    <lineage>
        <taxon>Eukaryota</taxon>
        <taxon>Metazoa</taxon>
        <taxon>Spiralia</taxon>
        <taxon>Lophotrochozoa</taxon>
        <taxon>Mollusca</taxon>
        <taxon>Gastropoda</taxon>
        <taxon>Heterobranchia</taxon>
        <taxon>Euthyneura</taxon>
        <taxon>Panpulmonata</taxon>
        <taxon>Eupulmonata</taxon>
        <taxon>Stylommatophora</taxon>
        <taxon>Helicina</taxon>
        <taxon>Arionoidea</taxon>
        <taxon>Arionidae</taxon>
        <taxon>Arion</taxon>
    </lineage>
</organism>
<sequence length="174" mass="20317">MAEKFPLFTSCKLTISNKVPRNDGELFQLIVDKLQFKITEFDPLVIEKDCPTQQDILMLFANLKPFYEAQELNQQTHKQDARSESSMQKAAQTSDKHHQLENEGNKSKIEERAHKEERAYERSQLKNSATEEHCTLPLENTDDNSYQLMQPRHQKLRQEMSENNYDDVVVSKVS</sequence>
<reference evidence="2" key="1">
    <citation type="submission" date="2014-12" db="EMBL/GenBank/DDBJ databases">
        <title>Insight into the proteome of Arion vulgaris.</title>
        <authorList>
            <person name="Aradska J."/>
            <person name="Bulat T."/>
            <person name="Smidak R."/>
            <person name="Sarate P."/>
            <person name="Gangsoo J."/>
            <person name="Sialana F."/>
            <person name="Bilban M."/>
            <person name="Lubec G."/>
        </authorList>
    </citation>
    <scope>NUCLEOTIDE SEQUENCE</scope>
    <source>
        <tissue evidence="2">Skin</tissue>
    </source>
</reference>
<evidence type="ECO:0000313" key="2">
    <source>
        <dbReference type="EMBL" id="CEK92454.1"/>
    </source>
</evidence>
<dbReference type="AlphaFoldDB" id="A0A0B7BGK9"/>
<feature type="compositionally biased region" description="Polar residues" evidence="1">
    <location>
        <begin position="84"/>
        <end position="93"/>
    </location>
</feature>